<dbReference type="SUPFAM" id="SSF46689">
    <property type="entry name" value="Homeodomain-like"/>
    <property type="match status" value="1"/>
</dbReference>
<feature type="compositionally biased region" description="Polar residues" evidence="3">
    <location>
        <begin position="243"/>
        <end position="254"/>
    </location>
</feature>
<evidence type="ECO:0000313" key="7">
    <source>
        <dbReference type="Proteomes" id="UP001438707"/>
    </source>
</evidence>
<keyword evidence="2" id="KW-0156">Chromatin regulator</keyword>
<feature type="region of interest" description="Disordered" evidence="3">
    <location>
        <begin position="660"/>
        <end position="708"/>
    </location>
</feature>
<name>A0AAW1R2G3_9CHLO</name>
<feature type="region of interest" description="Disordered" evidence="3">
    <location>
        <begin position="337"/>
        <end position="461"/>
    </location>
</feature>
<feature type="compositionally biased region" description="Low complexity" evidence="3">
    <location>
        <begin position="859"/>
        <end position="896"/>
    </location>
</feature>
<dbReference type="InterPro" id="IPR001005">
    <property type="entry name" value="SANT/Myb"/>
</dbReference>
<dbReference type="InterPro" id="IPR014012">
    <property type="entry name" value="HSA_dom"/>
</dbReference>
<proteinExistence type="inferred from homology"/>
<evidence type="ECO:0008006" key="8">
    <source>
        <dbReference type="Google" id="ProtNLM"/>
    </source>
</evidence>
<protein>
    <recommendedName>
        <fullName evidence="8">Myb-like domain-containing protein</fullName>
    </recommendedName>
</protein>
<evidence type="ECO:0000313" key="6">
    <source>
        <dbReference type="EMBL" id="KAK9827814.1"/>
    </source>
</evidence>
<feature type="compositionally biased region" description="Gly residues" evidence="3">
    <location>
        <begin position="933"/>
        <end position="942"/>
    </location>
</feature>
<feature type="region of interest" description="Disordered" evidence="3">
    <location>
        <begin position="859"/>
        <end position="969"/>
    </location>
</feature>
<feature type="region of interest" description="Disordered" evidence="3">
    <location>
        <begin position="205"/>
        <end position="257"/>
    </location>
</feature>
<feature type="compositionally biased region" description="Polar residues" evidence="3">
    <location>
        <begin position="1064"/>
        <end position="1074"/>
    </location>
</feature>
<organism evidence="6 7">
    <name type="scientific">Apatococcus lobatus</name>
    <dbReference type="NCBI Taxonomy" id="904363"/>
    <lineage>
        <taxon>Eukaryota</taxon>
        <taxon>Viridiplantae</taxon>
        <taxon>Chlorophyta</taxon>
        <taxon>core chlorophytes</taxon>
        <taxon>Trebouxiophyceae</taxon>
        <taxon>Chlorellales</taxon>
        <taxon>Chlorellaceae</taxon>
        <taxon>Apatococcus</taxon>
    </lineage>
</organism>
<evidence type="ECO:0000256" key="3">
    <source>
        <dbReference type="SAM" id="MobiDB-lite"/>
    </source>
</evidence>
<keyword evidence="7" id="KW-1185">Reference proteome</keyword>
<gene>
    <name evidence="6" type="ORF">WJX74_003505</name>
</gene>
<dbReference type="Pfam" id="PF07529">
    <property type="entry name" value="HSA"/>
    <property type="match status" value="1"/>
</dbReference>
<evidence type="ECO:0000256" key="1">
    <source>
        <dbReference type="ARBA" id="ARBA00008913"/>
    </source>
</evidence>
<dbReference type="PANTHER" id="PTHR46774:SF3">
    <property type="entry name" value="CHROMATIN MODIFICATION-RELATED PROTEIN EAF1 A-RELATED"/>
    <property type="match status" value="1"/>
</dbReference>
<dbReference type="GO" id="GO:0006325">
    <property type="term" value="P:chromatin organization"/>
    <property type="evidence" value="ECO:0007669"/>
    <property type="project" value="UniProtKB-KW"/>
</dbReference>
<feature type="region of interest" description="Disordered" evidence="3">
    <location>
        <begin position="584"/>
        <end position="606"/>
    </location>
</feature>
<dbReference type="GO" id="GO:0035267">
    <property type="term" value="C:NuA4 histone acetyltransferase complex"/>
    <property type="evidence" value="ECO:0007669"/>
    <property type="project" value="InterPro"/>
</dbReference>
<accession>A0AAW1R2G3</accession>
<comment type="caution">
    <text evidence="6">The sequence shown here is derived from an EMBL/GenBank/DDBJ whole genome shotgun (WGS) entry which is preliminary data.</text>
</comment>
<feature type="region of interest" description="Disordered" evidence="3">
    <location>
        <begin position="56"/>
        <end position="138"/>
    </location>
</feature>
<feature type="compositionally biased region" description="Polar residues" evidence="3">
    <location>
        <begin position="104"/>
        <end position="114"/>
    </location>
</feature>
<evidence type="ECO:0000259" key="5">
    <source>
        <dbReference type="PROSITE" id="PS51204"/>
    </source>
</evidence>
<feature type="compositionally biased region" description="Low complexity" evidence="3">
    <location>
        <begin position="943"/>
        <end position="959"/>
    </location>
</feature>
<dbReference type="Gene3D" id="1.10.10.60">
    <property type="entry name" value="Homeodomain-like"/>
    <property type="match status" value="1"/>
</dbReference>
<dbReference type="PROSITE" id="PS50090">
    <property type="entry name" value="MYB_LIKE"/>
    <property type="match status" value="1"/>
</dbReference>
<dbReference type="InterPro" id="IPR044798">
    <property type="entry name" value="EAF1A/B"/>
</dbReference>
<dbReference type="PROSITE" id="PS51204">
    <property type="entry name" value="HSA"/>
    <property type="match status" value="1"/>
</dbReference>
<dbReference type="InterPro" id="IPR009057">
    <property type="entry name" value="Homeodomain-like_sf"/>
</dbReference>
<comment type="similarity">
    <text evidence="1">Belongs to the EAF1 family.</text>
</comment>
<dbReference type="Proteomes" id="UP001438707">
    <property type="component" value="Unassembled WGS sequence"/>
</dbReference>
<feature type="compositionally biased region" description="Low complexity" evidence="3">
    <location>
        <begin position="1019"/>
        <end position="1037"/>
    </location>
</feature>
<dbReference type="EMBL" id="JALJOS010000017">
    <property type="protein sequence ID" value="KAK9827814.1"/>
    <property type="molecule type" value="Genomic_DNA"/>
</dbReference>
<evidence type="ECO:0000256" key="2">
    <source>
        <dbReference type="ARBA" id="ARBA00022853"/>
    </source>
</evidence>
<dbReference type="PANTHER" id="PTHR46774">
    <property type="entry name" value="CHROMATIN MODIFICATION-RELATED PROTEIN EAF1 A-RELATED"/>
    <property type="match status" value="1"/>
</dbReference>
<dbReference type="AlphaFoldDB" id="A0AAW1R2G3"/>
<dbReference type="SMART" id="SM00717">
    <property type="entry name" value="SANT"/>
    <property type="match status" value="1"/>
</dbReference>
<feature type="domain" description="HSA" evidence="5">
    <location>
        <begin position="159"/>
        <end position="233"/>
    </location>
</feature>
<feature type="compositionally biased region" description="Polar residues" evidence="3">
    <location>
        <begin position="347"/>
        <end position="359"/>
    </location>
</feature>
<feature type="compositionally biased region" description="Low complexity" evidence="3">
    <location>
        <begin position="903"/>
        <end position="913"/>
    </location>
</feature>
<feature type="compositionally biased region" description="Polar residues" evidence="3">
    <location>
        <begin position="670"/>
        <end position="686"/>
    </location>
</feature>
<evidence type="ECO:0000259" key="4">
    <source>
        <dbReference type="PROSITE" id="PS50090"/>
    </source>
</evidence>
<feature type="domain" description="Myb-like" evidence="4">
    <location>
        <begin position="472"/>
        <end position="530"/>
    </location>
</feature>
<dbReference type="SMART" id="SM00573">
    <property type="entry name" value="HSA"/>
    <property type="match status" value="1"/>
</dbReference>
<sequence length="1074" mass="114758">MACKLLPKLRLLTSPSDCSLTQLHARPERARQRPARGLLGYQSPFSHIDLLKLSSPGELRSSRHNGCMRGPKNGEIKGHYAAPGANVKQEPSVRPGLKPALPNVQPQSQGSAEITPNRPPALTNRSGSNDQQSSVRDDVLLDRAAQVKASRMMCSQAFQKPIEEPERPASHHDYMLKEARWLAEDFTQERSYKLAAARALAQEAAAFHNSSKSLRQTAPGDEMRKAAAQADDAPALRERKRSNSFASTSGSGRRQSIKKEASVLESNVWEPGHLIPGLPMLPCWQLTYHITSQFSEAVVKQVKEAADRRAIAHALYAYDYEIELAAAKLATAKAGKHADHDNGEQAAGTSLVSPPSTNKAESRLKKPRRPPLHLDDFIQDNDFAPTIPTTVQKPGRPRPDPSTQPTRRTDGKRPTKRPRFPEEDLDDGSLARRDQKTAPRHGPGPKRSSEMNKKQKTKHANSMEALANQGGKAGKGHTPWTPTQDDLLCAIVLEFGPNWSLISDVISTSLSAQGLYRRADVCKARFKSLAHEEQGLDESLIAQSRVSKVQAREILQASLPIPTEVQQDLNRHLLATGSSARLKSLQEVSKAKESNHQPAEPHQSHRTMMSVVYATAQKSTPLFPLELIQRTEAAEQQALQAQQAQQAQVQAVAQAQAGSARSAGTPVAGQPSSSHNSGQAIGSGQQAPPMATNLGVNSHPQPGGMQQMPGQFGAAAAAAAPAASPAALAMSAGMSPAALSPQNGGLPMGMSGLGQGGQGMAFAGANAHNSAQMQALQAQYQQRARQYQSLKQILSQKPVPIHSNGKPYTEQEIASRKQDLSRLGVYLQQLQQQQHQGVPGLHLAHQQAQQQAAVQQQQHAAVAAQQGQQNQGHAPVQPSPAMQPSQPSQLGQAQQQQHHHQQLQHLQMSQQLQDGPRPGMQLSGLGTSNLRPGGYGLAGGLQGQQQQRAGARGASSGLANPMSPMLSDGIHTSAAQSLSGLGLGSGSPAVLSNSNGRVSPGMQLNAPQLPQHALAAMLQSQQQQQQQQQHPNSMQGHHGLGLPGMGDLPGMHPSLAGAVGLPNQRGSGSNASLG</sequence>
<feature type="compositionally biased region" description="Polar residues" evidence="3">
    <location>
        <begin position="123"/>
        <end position="134"/>
    </location>
</feature>
<feature type="region of interest" description="Disordered" evidence="3">
    <location>
        <begin position="1016"/>
        <end position="1074"/>
    </location>
</feature>
<reference evidence="6 7" key="1">
    <citation type="journal article" date="2024" name="Nat. Commun.">
        <title>Phylogenomics reveals the evolutionary origins of lichenization in chlorophyte algae.</title>
        <authorList>
            <person name="Puginier C."/>
            <person name="Libourel C."/>
            <person name="Otte J."/>
            <person name="Skaloud P."/>
            <person name="Haon M."/>
            <person name="Grisel S."/>
            <person name="Petersen M."/>
            <person name="Berrin J.G."/>
            <person name="Delaux P.M."/>
            <person name="Dal Grande F."/>
            <person name="Keller J."/>
        </authorList>
    </citation>
    <scope>NUCLEOTIDE SEQUENCE [LARGE SCALE GENOMIC DNA]</scope>
    <source>
        <strain evidence="6 7">SAG 2145</strain>
    </source>
</reference>